<protein>
    <recommendedName>
        <fullName evidence="4">Helix-turn-helix domain-containing protein</fullName>
    </recommendedName>
</protein>
<name>D2PW68_KRIFD</name>
<feature type="compositionally biased region" description="Acidic residues" evidence="1">
    <location>
        <begin position="138"/>
        <end position="147"/>
    </location>
</feature>
<reference evidence="2 3" key="2">
    <citation type="journal article" date="2010" name="Stand. Genomic Sci.">
        <title>Complete genome sequence of Kribbella flavida type strain (IFO 14399).</title>
        <authorList>
            <person name="Pukall R."/>
            <person name="Lapidus A."/>
            <person name="Glavina Del Rio T."/>
            <person name="Copeland A."/>
            <person name="Tice H."/>
            <person name="Cheng J.-F."/>
            <person name="Lucas S."/>
            <person name="Chen F."/>
            <person name="Nolan M."/>
            <person name="LaButti K."/>
            <person name="Pati A."/>
            <person name="Ivanova N."/>
            <person name="Mavrommatis K."/>
            <person name="Mikhailova N."/>
            <person name="Pitluck S."/>
            <person name="Bruce D."/>
            <person name="Goodwin L."/>
            <person name="Land M."/>
            <person name="Hauser L."/>
            <person name="Chang Y.-J."/>
            <person name="Jeffries C.D."/>
            <person name="Chen A."/>
            <person name="Palaniappan K."/>
            <person name="Chain P."/>
            <person name="Rohde M."/>
            <person name="Goeker M."/>
            <person name="Bristow J."/>
            <person name="Eisen J.A."/>
            <person name="Markowitz V."/>
            <person name="Hugenholtz P."/>
            <person name="Kyrpides N.C."/>
            <person name="Klenk H.-P."/>
            <person name="Brettin T."/>
        </authorList>
    </citation>
    <scope>NUCLEOTIDE SEQUENCE [LARGE SCALE GENOMIC DNA]</scope>
    <source>
        <strain evidence="3">DSM 17836 / JCM 10339 / NBRC 14399</strain>
    </source>
</reference>
<reference evidence="3" key="1">
    <citation type="submission" date="2009-09" db="EMBL/GenBank/DDBJ databases">
        <title>The complete genome of Kribbella flavida DSM 17836.</title>
        <authorList>
            <consortium name="US DOE Joint Genome Institute (JGI-PGF)"/>
            <person name="Lucas S."/>
            <person name="Copeland A."/>
            <person name="Lapidus A."/>
            <person name="Glavina del Rio T."/>
            <person name="Dalin E."/>
            <person name="Tice H."/>
            <person name="Bruce D."/>
            <person name="Goodwin L."/>
            <person name="Pitluck S."/>
            <person name="Kyrpides N."/>
            <person name="Mavromatis K."/>
            <person name="Ivanova N."/>
            <person name="Saunders E."/>
            <person name="Brettin T."/>
            <person name="Detter J.C."/>
            <person name="Han C."/>
            <person name="Larimer F."/>
            <person name="Land M."/>
            <person name="Hauser L."/>
            <person name="Markowitz V."/>
            <person name="Cheng J.-F."/>
            <person name="Hugenholtz P."/>
            <person name="Woyke T."/>
            <person name="Wu D."/>
            <person name="Pukall R."/>
            <person name="Klenk H.-P."/>
            <person name="Eisen J.A."/>
        </authorList>
    </citation>
    <scope>NUCLEOTIDE SEQUENCE [LARGE SCALE GENOMIC DNA]</scope>
    <source>
        <strain evidence="3">DSM 17836 / JCM 10339 / NBRC 14399</strain>
    </source>
</reference>
<evidence type="ECO:0008006" key="4">
    <source>
        <dbReference type="Google" id="ProtNLM"/>
    </source>
</evidence>
<keyword evidence="3" id="KW-1185">Reference proteome</keyword>
<evidence type="ECO:0000256" key="1">
    <source>
        <dbReference type="SAM" id="MobiDB-lite"/>
    </source>
</evidence>
<accession>D2PW68</accession>
<feature type="region of interest" description="Disordered" evidence="1">
    <location>
        <begin position="133"/>
        <end position="153"/>
    </location>
</feature>
<proteinExistence type="predicted"/>
<gene>
    <name evidence="2" type="ordered locus">Kfla_2446</name>
</gene>
<sequence length="153" mass="16542">MSEGLLIRLPGMAGPTTDARIYLLAAGERQVAPGGPAVVGPDGVREEIPVAVFEAVRQVVEVLRAGMAVKVSPLRPELPIDEAADAIGMAPDDLRAYAAEGAIPFRSSESVHWVRLAELVAWDNDRRARRAEGIQAMLDEDPWDAPDEDRPRP</sequence>
<dbReference type="eggNOG" id="COG3311">
    <property type="taxonomic scope" value="Bacteria"/>
</dbReference>
<dbReference type="HOGENOM" id="CLU_1710872_0_0_11"/>
<dbReference type="EMBL" id="CP001736">
    <property type="protein sequence ID" value="ADB31520.1"/>
    <property type="molecule type" value="Genomic_DNA"/>
</dbReference>
<evidence type="ECO:0000313" key="2">
    <source>
        <dbReference type="EMBL" id="ADB31520.1"/>
    </source>
</evidence>
<dbReference type="Proteomes" id="UP000007967">
    <property type="component" value="Chromosome"/>
</dbReference>
<evidence type="ECO:0000313" key="3">
    <source>
        <dbReference type="Proteomes" id="UP000007967"/>
    </source>
</evidence>
<dbReference type="STRING" id="479435.Kfla_2446"/>
<dbReference type="KEGG" id="kfl:Kfla_2446"/>
<dbReference type="AlphaFoldDB" id="D2PW68"/>
<organism evidence="2 3">
    <name type="scientific">Kribbella flavida (strain DSM 17836 / JCM 10339 / NBRC 14399)</name>
    <dbReference type="NCBI Taxonomy" id="479435"/>
    <lineage>
        <taxon>Bacteria</taxon>
        <taxon>Bacillati</taxon>
        <taxon>Actinomycetota</taxon>
        <taxon>Actinomycetes</taxon>
        <taxon>Propionibacteriales</taxon>
        <taxon>Kribbellaceae</taxon>
        <taxon>Kribbella</taxon>
    </lineage>
</organism>